<comment type="caution">
    <text evidence="21">The sequence shown here is derived from an EMBL/GenBank/DDBJ whole genome shotgun (WGS) entry which is preliminary data.</text>
</comment>
<dbReference type="GO" id="GO:0097623">
    <property type="term" value="P:potassium ion export across plasma membrane"/>
    <property type="evidence" value="ECO:0007669"/>
    <property type="project" value="TreeGrafter"/>
</dbReference>
<feature type="domain" description="BTB" evidence="20">
    <location>
        <begin position="40"/>
        <end position="139"/>
    </location>
</feature>
<evidence type="ECO:0000256" key="12">
    <source>
        <dbReference type="ARBA" id="ARBA00061375"/>
    </source>
</evidence>
<evidence type="ECO:0000256" key="3">
    <source>
        <dbReference type="ARBA" id="ARBA00022538"/>
    </source>
</evidence>
<evidence type="ECO:0000256" key="1">
    <source>
        <dbReference type="ARBA" id="ARBA00004141"/>
    </source>
</evidence>
<dbReference type="FunFam" id="1.10.287.70:FF:000028">
    <property type="entry name" value="potassium voltage-gated channel subfamily D member 3"/>
    <property type="match status" value="1"/>
</dbReference>
<keyword evidence="10 18" id="KW-0472">Membrane</keyword>
<dbReference type="Gene3D" id="1.10.287.70">
    <property type="match status" value="1"/>
</dbReference>
<dbReference type="InterPro" id="IPR011333">
    <property type="entry name" value="SKP1/BTB/POZ_sf"/>
</dbReference>
<gene>
    <name evidence="21" type="ORF">HF521_007164</name>
</gene>
<dbReference type="EMBL" id="JABFDY010000017">
    <property type="protein sequence ID" value="KAF7695441.1"/>
    <property type="molecule type" value="Genomic_DNA"/>
</dbReference>
<evidence type="ECO:0000256" key="6">
    <source>
        <dbReference type="ARBA" id="ARBA00022882"/>
    </source>
</evidence>
<proteinExistence type="inferred from homology"/>
<keyword evidence="6" id="KW-0851">Voltage-gated channel</keyword>
<dbReference type="InterPro" id="IPR028325">
    <property type="entry name" value="VG_K_chnl"/>
</dbReference>
<dbReference type="PRINTS" id="PR01497">
    <property type="entry name" value="SHALCHANNEL"/>
</dbReference>
<evidence type="ECO:0000256" key="19">
    <source>
        <dbReference type="SAM" id="SignalP"/>
    </source>
</evidence>
<dbReference type="InterPro" id="IPR021645">
    <property type="entry name" value="Shal-type_N"/>
</dbReference>
<dbReference type="SMART" id="SM00225">
    <property type="entry name" value="BTB"/>
    <property type="match status" value="1"/>
</dbReference>
<dbReference type="Proteomes" id="UP000606274">
    <property type="component" value="Unassembled WGS sequence"/>
</dbReference>
<feature type="transmembrane region" description="Helical" evidence="18">
    <location>
        <begin position="180"/>
        <end position="201"/>
    </location>
</feature>
<feature type="transmembrane region" description="Helical" evidence="18">
    <location>
        <begin position="353"/>
        <end position="369"/>
    </location>
</feature>
<evidence type="ECO:0000256" key="11">
    <source>
        <dbReference type="ARBA" id="ARBA00023303"/>
    </source>
</evidence>
<keyword evidence="3" id="KW-0633">Potassium transport</keyword>
<dbReference type="PRINTS" id="PR01491">
    <property type="entry name" value="KVCHANNEL"/>
</dbReference>
<dbReference type="InterPro" id="IPR024587">
    <property type="entry name" value="K_chnl_volt-dep_Kv4_C"/>
</dbReference>
<evidence type="ECO:0000256" key="5">
    <source>
        <dbReference type="ARBA" id="ARBA00022826"/>
    </source>
</evidence>
<feature type="signal peptide" evidence="19">
    <location>
        <begin position="1"/>
        <end position="16"/>
    </location>
</feature>
<evidence type="ECO:0000256" key="9">
    <source>
        <dbReference type="ARBA" id="ARBA00023065"/>
    </source>
</evidence>
<evidence type="ECO:0000256" key="13">
    <source>
        <dbReference type="ARBA" id="ARBA00066223"/>
    </source>
</evidence>
<dbReference type="Pfam" id="PF02214">
    <property type="entry name" value="BTB_2"/>
    <property type="match status" value="1"/>
</dbReference>
<keyword evidence="4 18" id="KW-0812">Transmembrane</keyword>
<dbReference type="FunFam" id="1.20.120.350:FF:000016">
    <property type="entry name" value="Potassium voltage-gated channel subfamily D member 3"/>
    <property type="match status" value="1"/>
</dbReference>
<dbReference type="PRINTS" id="PR00169">
    <property type="entry name" value="KCHANNEL"/>
</dbReference>
<dbReference type="GO" id="GO:0001508">
    <property type="term" value="P:action potential"/>
    <property type="evidence" value="ECO:0007669"/>
    <property type="project" value="TreeGrafter"/>
</dbReference>
<sequence length="652" mass="73619">MAAGVAAWLPFARAAAIGWMPVANLPMPVAPPDMNKRQDELIILNVSGRRYQTWRNTLDRYPDTLLGSSEKEFFFNEETREYFFDRDPDVFRSILNFYRTGKLHYPRYECISAYDEELAFFGIIPEIISDCCYEEYKDRKRENAERLMDDLEDNKDSKLPNMTFRETMWRAFENPHTSTMALVFYYVTGFFIAVSVITNVVETVPCGSMPNQRDIPCGERYTVAFFCMDTACVMIFTVEYLMRLFAAPSRYRFMRSVMSIIDVVAILPYYIGLVMTNNEDVSGAFVTLRVFRVFRIFKFSRHSQGLRILGYTLKSCASELGFLLFSLTMAIIIFATVMFYAEKGSASSKFTSIPASFWYTIVTMTTLGYGDMVPKTIAGKIFGSICSLSGVLVIALPVPVIVSNFSRIYHQNQRADKRRAQKMQKARLARMRISKTGSSNMILHNKRNGMLNQALELTHLPYKMKLSHEQCSTGEGQHHNKTASIIESQHHHLLHCLEKTTNHEFLDEQLFEQSYVESGLQRFPSQSSSLGSEEGIIGSCCSRRAKKSTQPANAEQSHPLTHPHIHSHAHNLQELSAIHIQCGQQQPLTTSRSSLNMMPDESGGLNCKSSSQVTTAIISIPTPPTNNSPSNPEVPSNPTTNSSTGVVKVSAL</sequence>
<dbReference type="GO" id="GO:0008076">
    <property type="term" value="C:voltage-gated potassium channel complex"/>
    <property type="evidence" value="ECO:0007669"/>
    <property type="project" value="InterPro"/>
</dbReference>
<dbReference type="GO" id="GO:0043025">
    <property type="term" value="C:neuronal cell body"/>
    <property type="evidence" value="ECO:0007669"/>
    <property type="project" value="TreeGrafter"/>
</dbReference>
<comment type="subcellular location">
    <subcellularLocation>
        <location evidence="1">Membrane</location>
        <topology evidence="1">Multi-pass membrane protein</topology>
    </subcellularLocation>
</comment>
<reference evidence="21" key="1">
    <citation type="submission" date="2020-08" db="EMBL/GenBank/DDBJ databases">
        <title>Chromosome-level assembly of Southern catfish (Silurus meridionalis) provides insights into visual adaptation to the nocturnal and benthic lifestyles.</title>
        <authorList>
            <person name="Zhang Y."/>
            <person name="Wang D."/>
            <person name="Peng Z."/>
        </authorList>
    </citation>
    <scope>NUCLEOTIDE SEQUENCE</scope>
    <source>
        <strain evidence="21">SWU-2019-XX</strain>
        <tissue evidence="21">Muscle</tissue>
    </source>
</reference>
<dbReference type="Gene3D" id="3.30.710.10">
    <property type="entry name" value="Potassium Channel Kv1.1, Chain A"/>
    <property type="match status" value="1"/>
</dbReference>
<dbReference type="SUPFAM" id="SSF54695">
    <property type="entry name" value="POZ domain"/>
    <property type="match status" value="1"/>
</dbReference>
<evidence type="ECO:0000256" key="16">
    <source>
        <dbReference type="ARBA" id="ARBA00076406"/>
    </source>
</evidence>
<dbReference type="InterPro" id="IPR003975">
    <property type="entry name" value="K_chnl_volt-dep_Kv4"/>
</dbReference>
<dbReference type="AlphaFoldDB" id="A0A8T0AQV8"/>
<evidence type="ECO:0000256" key="17">
    <source>
        <dbReference type="SAM" id="MobiDB-lite"/>
    </source>
</evidence>
<dbReference type="InterPro" id="IPR027359">
    <property type="entry name" value="Volt_channel_dom_sf"/>
</dbReference>
<dbReference type="Pfam" id="PF00520">
    <property type="entry name" value="Ion_trans"/>
    <property type="match status" value="1"/>
</dbReference>
<dbReference type="GO" id="GO:0045211">
    <property type="term" value="C:postsynaptic membrane"/>
    <property type="evidence" value="ECO:0007669"/>
    <property type="project" value="TreeGrafter"/>
</dbReference>
<evidence type="ECO:0000256" key="15">
    <source>
        <dbReference type="ARBA" id="ARBA00075631"/>
    </source>
</evidence>
<feature type="transmembrane region" description="Helical" evidence="18">
    <location>
        <begin position="320"/>
        <end position="341"/>
    </location>
</feature>
<dbReference type="PANTHER" id="PTHR11537">
    <property type="entry name" value="VOLTAGE-GATED POTASSIUM CHANNEL"/>
    <property type="match status" value="1"/>
</dbReference>
<evidence type="ECO:0000256" key="8">
    <source>
        <dbReference type="ARBA" id="ARBA00022989"/>
    </source>
</evidence>
<dbReference type="Pfam" id="PF11601">
    <property type="entry name" value="Shal-type"/>
    <property type="match status" value="1"/>
</dbReference>
<comment type="subunit">
    <text evidence="13">Component of heteromultimeric potassium channels. Identified in potassium channel complexes containing KCND1, KCND2, KCND3, KCNIP1, KCNIP2, KCNIP3, KCNIP4, DPP6 and DPP10.</text>
</comment>
<protein>
    <recommendedName>
        <fullName evidence="14">A-type voltage-gated potassium channel KCND1</fullName>
    </recommendedName>
    <alternativeName>
        <fullName evidence="16">Potassium voltage-gated channel subfamily D member 1</fullName>
    </alternativeName>
    <alternativeName>
        <fullName evidence="15">Voltage-gated potassium channel subunit Kv4.1</fullName>
    </alternativeName>
</protein>
<keyword evidence="8 18" id="KW-1133">Transmembrane helix</keyword>
<keyword evidence="7" id="KW-0630">Potassium</keyword>
<keyword evidence="19" id="KW-0732">Signal</keyword>
<keyword evidence="2" id="KW-0813">Transport</keyword>
<accession>A0A8T0AQV8</accession>
<evidence type="ECO:0000313" key="22">
    <source>
        <dbReference type="Proteomes" id="UP000606274"/>
    </source>
</evidence>
<evidence type="ECO:0000256" key="7">
    <source>
        <dbReference type="ARBA" id="ARBA00022958"/>
    </source>
</evidence>
<dbReference type="GO" id="GO:0005250">
    <property type="term" value="F:A-type (transient outward) potassium channel activity"/>
    <property type="evidence" value="ECO:0007669"/>
    <property type="project" value="TreeGrafter"/>
</dbReference>
<feature type="transmembrane region" description="Helical" evidence="18">
    <location>
        <begin position="381"/>
        <end position="402"/>
    </location>
</feature>
<keyword evidence="22" id="KW-1185">Reference proteome</keyword>
<dbReference type="PANTHER" id="PTHR11537:SF182">
    <property type="entry name" value="POTASSIUM VOLTAGE-GATED CHANNEL SUBFAMILY D MEMBER 3"/>
    <property type="match status" value="1"/>
</dbReference>
<dbReference type="GO" id="GO:0043197">
    <property type="term" value="C:dendritic spine"/>
    <property type="evidence" value="ECO:0007669"/>
    <property type="project" value="TreeGrafter"/>
</dbReference>
<evidence type="ECO:0000256" key="4">
    <source>
        <dbReference type="ARBA" id="ARBA00022692"/>
    </source>
</evidence>
<dbReference type="InterPro" id="IPR000210">
    <property type="entry name" value="BTB/POZ_dom"/>
</dbReference>
<evidence type="ECO:0000256" key="10">
    <source>
        <dbReference type="ARBA" id="ARBA00023136"/>
    </source>
</evidence>
<organism evidence="21 22">
    <name type="scientific">Silurus meridionalis</name>
    <name type="common">Southern catfish</name>
    <name type="synonym">Silurus soldatovi meridionalis</name>
    <dbReference type="NCBI Taxonomy" id="175797"/>
    <lineage>
        <taxon>Eukaryota</taxon>
        <taxon>Metazoa</taxon>
        <taxon>Chordata</taxon>
        <taxon>Craniata</taxon>
        <taxon>Vertebrata</taxon>
        <taxon>Euteleostomi</taxon>
        <taxon>Actinopterygii</taxon>
        <taxon>Neopterygii</taxon>
        <taxon>Teleostei</taxon>
        <taxon>Ostariophysi</taxon>
        <taxon>Siluriformes</taxon>
        <taxon>Siluridae</taxon>
        <taxon>Silurus</taxon>
    </lineage>
</organism>
<feature type="region of interest" description="Disordered" evidence="17">
    <location>
        <begin position="618"/>
        <end position="652"/>
    </location>
</feature>
<comment type="similarity">
    <text evidence="12">Belongs to the potassium channel family. D (Shal) (TC 1.A.1.2) subfamily. Kv4.1/KCND1 sub-subfamily.</text>
</comment>
<dbReference type="Pfam" id="PF11879">
    <property type="entry name" value="DUF3399"/>
    <property type="match status" value="1"/>
</dbReference>
<feature type="transmembrane region" description="Helical" evidence="18">
    <location>
        <begin position="221"/>
        <end position="241"/>
    </location>
</feature>
<dbReference type="InterPro" id="IPR003968">
    <property type="entry name" value="K_chnl_volt-dep_Kv"/>
</dbReference>
<evidence type="ECO:0000313" key="21">
    <source>
        <dbReference type="EMBL" id="KAF7695441.1"/>
    </source>
</evidence>
<dbReference type="PRINTS" id="PR01518">
    <property type="entry name" value="KV43CHANNEL"/>
</dbReference>
<evidence type="ECO:0000259" key="20">
    <source>
        <dbReference type="SMART" id="SM00225"/>
    </source>
</evidence>
<evidence type="ECO:0000256" key="2">
    <source>
        <dbReference type="ARBA" id="ARBA00022448"/>
    </source>
</evidence>
<dbReference type="OrthoDB" id="433309at2759"/>
<keyword evidence="9" id="KW-0406">Ion transport</keyword>
<dbReference type="SUPFAM" id="SSF81324">
    <property type="entry name" value="Voltage-gated potassium channels"/>
    <property type="match status" value="1"/>
</dbReference>
<dbReference type="FunFam" id="3.30.710.10:FF:000004">
    <property type="entry name" value="Potassium voltage-gated channel subfamily D member 3"/>
    <property type="match status" value="1"/>
</dbReference>
<dbReference type="CDD" id="cd18419">
    <property type="entry name" value="BTB_POZ_KCND3"/>
    <property type="match status" value="1"/>
</dbReference>
<feature type="transmembrane region" description="Helical" evidence="18">
    <location>
        <begin position="253"/>
        <end position="275"/>
    </location>
</feature>
<keyword evidence="11" id="KW-0407">Ion channel</keyword>
<feature type="compositionally biased region" description="Low complexity" evidence="17">
    <location>
        <begin position="627"/>
        <end position="644"/>
    </location>
</feature>
<dbReference type="InterPro" id="IPR005821">
    <property type="entry name" value="Ion_trans_dom"/>
</dbReference>
<dbReference type="InterPro" id="IPR003131">
    <property type="entry name" value="T1-type_BTB"/>
</dbReference>
<evidence type="ECO:0000256" key="14">
    <source>
        <dbReference type="ARBA" id="ARBA00070409"/>
    </source>
</evidence>
<name>A0A8T0AQV8_SILME</name>
<keyword evidence="5" id="KW-0631">Potassium channel</keyword>
<evidence type="ECO:0000256" key="18">
    <source>
        <dbReference type="SAM" id="Phobius"/>
    </source>
</evidence>
<dbReference type="GO" id="GO:0051260">
    <property type="term" value="P:protein homooligomerization"/>
    <property type="evidence" value="ECO:0007669"/>
    <property type="project" value="InterPro"/>
</dbReference>
<dbReference type="InterPro" id="IPR004056">
    <property type="entry name" value="K_chnl_volt-dep_Kv4.3"/>
</dbReference>
<feature type="chain" id="PRO_5035793303" description="A-type voltage-gated potassium channel KCND1" evidence="19">
    <location>
        <begin position="17"/>
        <end position="652"/>
    </location>
</feature>
<dbReference type="Gene3D" id="1.20.120.350">
    <property type="entry name" value="Voltage-gated potassium channels. Chain C"/>
    <property type="match status" value="1"/>
</dbReference>